<name>A0A5C0AUI9_9BURK</name>
<dbReference type="KEGG" id="pacr:FXN63_09665"/>
<evidence type="ECO:0000313" key="2">
    <source>
        <dbReference type="Proteomes" id="UP000325161"/>
    </source>
</evidence>
<accession>A0A5C0AUI9</accession>
<dbReference type="RefSeq" id="WP_148814455.1">
    <property type="nucleotide sequence ID" value="NZ_CP043046.1"/>
</dbReference>
<keyword evidence="2" id="KW-1185">Reference proteome</keyword>
<reference evidence="1 2" key="1">
    <citation type="submission" date="2019-08" db="EMBL/GenBank/DDBJ databases">
        <title>Amphibian skin-associated Pigmentiphaga: genome sequence and occurrence across geography and hosts.</title>
        <authorList>
            <person name="Bletz M.C."/>
            <person name="Bunk B."/>
            <person name="Sproeer C."/>
            <person name="Biwer P."/>
            <person name="Reiter S."/>
            <person name="Rabemananjara F.C.E."/>
            <person name="Schulz S."/>
            <person name="Overmann J."/>
            <person name="Vences M."/>
        </authorList>
    </citation>
    <scope>NUCLEOTIDE SEQUENCE [LARGE SCALE GENOMIC DNA]</scope>
    <source>
        <strain evidence="1 2">Mada1488</strain>
    </source>
</reference>
<proteinExistence type="predicted"/>
<evidence type="ECO:0000313" key="1">
    <source>
        <dbReference type="EMBL" id="QEI06072.1"/>
    </source>
</evidence>
<dbReference type="AlphaFoldDB" id="A0A5C0AUI9"/>
<protein>
    <submittedName>
        <fullName evidence="1">Uncharacterized protein</fullName>
    </submittedName>
</protein>
<dbReference type="EMBL" id="CP043046">
    <property type="protein sequence ID" value="QEI06072.1"/>
    <property type="molecule type" value="Genomic_DNA"/>
</dbReference>
<gene>
    <name evidence="1" type="ORF">FXN63_09665</name>
</gene>
<dbReference type="Proteomes" id="UP000325161">
    <property type="component" value="Chromosome"/>
</dbReference>
<sequence>MKTLDLSAQDLDPEALKTQVDLLRTAAAKEGLEPLERLLVSAKTLEALQNAGKHEPTFMGFSIQAR</sequence>
<organism evidence="1 2">
    <name type="scientific">Pigmentiphaga aceris</name>
    <dbReference type="NCBI Taxonomy" id="1940612"/>
    <lineage>
        <taxon>Bacteria</taxon>
        <taxon>Pseudomonadati</taxon>
        <taxon>Pseudomonadota</taxon>
        <taxon>Betaproteobacteria</taxon>
        <taxon>Burkholderiales</taxon>
        <taxon>Alcaligenaceae</taxon>
        <taxon>Pigmentiphaga</taxon>
    </lineage>
</organism>